<protein>
    <submittedName>
        <fullName evidence="2">RES domain-containing protein</fullName>
    </submittedName>
</protein>
<dbReference type="SMART" id="SM00953">
    <property type="entry name" value="RES"/>
    <property type="match status" value="1"/>
</dbReference>
<dbReference type="OrthoDB" id="4258344at2"/>
<keyword evidence="3" id="KW-1185">Reference proteome</keyword>
<proteinExistence type="predicted"/>
<gene>
    <name evidence="2" type="ORF">B0I32_105411</name>
</gene>
<reference evidence="2 3" key="1">
    <citation type="submission" date="2018-03" db="EMBL/GenBank/DDBJ databases">
        <title>Genomic Encyclopedia of Type Strains, Phase III (KMG-III): the genomes of soil and plant-associated and newly described type strains.</title>
        <authorList>
            <person name="Whitman W."/>
        </authorList>
    </citation>
    <scope>NUCLEOTIDE SEQUENCE [LARGE SCALE GENOMIC DNA]</scope>
    <source>
        <strain evidence="2 3">CGMCC 4.7104</strain>
    </source>
</reference>
<sequence length="232" mass="25892">MTASLPPDMCPGVATTDTLPQGTRLWRVHSAAREAHEFNPLPANHKIGGGRFDSTSLRYYPYLYAAAEKSTALMETIVRSLLFDRTGARAVVRAVIKKLRMSAIELTRDVRVLMLADQRNLSGICATEWLVHAEAIDYDLTRRWAMWVHGRDWREQGSDWPGAPQGMVWQAKRDSPRHAMMFFGDRCADAFKTVPGEGFLLSDDACHAELSRLLLPYGVAVNPPNGLTDPVP</sequence>
<comment type="caution">
    <text evidence="2">The sequence shown here is derived from an EMBL/GenBank/DDBJ whole genome shotgun (WGS) entry which is preliminary data.</text>
</comment>
<feature type="domain" description="RES" evidence="1">
    <location>
        <begin position="43"/>
        <end position="195"/>
    </location>
</feature>
<dbReference type="InterPro" id="IPR014914">
    <property type="entry name" value="RES_dom"/>
</dbReference>
<dbReference type="Proteomes" id="UP000238312">
    <property type="component" value="Unassembled WGS sequence"/>
</dbReference>
<evidence type="ECO:0000259" key="1">
    <source>
        <dbReference type="SMART" id="SM00953"/>
    </source>
</evidence>
<name>A0A2T0N468_9ACTN</name>
<dbReference type="AlphaFoldDB" id="A0A2T0N468"/>
<evidence type="ECO:0000313" key="3">
    <source>
        <dbReference type="Proteomes" id="UP000238312"/>
    </source>
</evidence>
<organism evidence="2 3">
    <name type="scientific">Nonomuraea fuscirosea</name>
    <dbReference type="NCBI Taxonomy" id="1291556"/>
    <lineage>
        <taxon>Bacteria</taxon>
        <taxon>Bacillati</taxon>
        <taxon>Actinomycetota</taxon>
        <taxon>Actinomycetes</taxon>
        <taxon>Streptosporangiales</taxon>
        <taxon>Streptosporangiaceae</taxon>
        <taxon>Nonomuraea</taxon>
    </lineage>
</organism>
<evidence type="ECO:0000313" key="2">
    <source>
        <dbReference type="EMBL" id="PRX66971.1"/>
    </source>
</evidence>
<accession>A0A2T0N468</accession>
<dbReference type="EMBL" id="PVNG01000005">
    <property type="protein sequence ID" value="PRX66971.1"/>
    <property type="molecule type" value="Genomic_DNA"/>
</dbReference>
<dbReference type="Pfam" id="PF08808">
    <property type="entry name" value="RES"/>
    <property type="match status" value="1"/>
</dbReference>